<name>A0ACC3NS10_9PEZI</name>
<sequence length="297" mass="34437">MAPTHGKAYPNAPMHDRNGNMRMLPGWRIEKRKNDRIGRELPYAVKTTTLIRDKENEKLLWSCDSGNKKVMLTVVDLKQQTHPLPVQSKTDNQRIRLPNGKSKARPRFRPYPCYDYQVEQSPRSGRNRKLIDDISLDEHTLEIAYPLFKLMGVEKVAFDLIPEEVACAIKTPKHQRDNYYYTHCSFSERNKGMVQSMDLEADLVQLRDGQWAYEVFTERVYHTSIGGVYTETALKEEVNVGLCRIDGVDHIWKLSEHCQDVQLYEAHMDKKIRRYRCAQSDAMVHTGEHAADDQEAA</sequence>
<gene>
    <name evidence="1" type="ORF">LTR37_002737</name>
</gene>
<comment type="caution">
    <text evidence="1">The sequence shown here is derived from an EMBL/GenBank/DDBJ whole genome shotgun (WGS) entry which is preliminary data.</text>
</comment>
<protein>
    <submittedName>
        <fullName evidence="1">Uncharacterized protein</fullName>
    </submittedName>
</protein>
<organism evidence="1 2">
    <name type="scientific">Vermiconidia calcicola</name>
    <dbReference type="NCBI Taxonomy" id="1690605"/>
    <lineage>
        <taxon>Eukaryota</taxon>
        <taxon>Fungi</taxon>
        <taxon>Dikarya</taxon>
        <taxon>Ascomycota</taxon>
        <taxon>Pezizomycotina</taxon>
        <taxon>Dothideomycetes</taxon>
        <taxon>Dothideomycetidae</taxon>
        <taxon>Mycosphaerellales</taxon>
        <taxon>Extremaceae</taxon>
        <taxon>Vermiconidia</taxon>
    </lineage>
</organism>
<evidence type="ECO:0000313" key="2">
    <source>
        <dbReference type="Proteomes" id="UP001281147"/>
    </source>
</evidence>
<accession>A0ACC3NS10</accession>
<dbReference type="EMBL" id="JAUTXU010000015">
    <property type="protein sequence ID" value="KAK3721921.1"/>
    <property type="molecule type" value="Genomic_DNA"/>
</dbReference>
<evidence type="ECO:0000313" key="1">
    <source>
        <dbReference type="EMBL" id="KAK3721921.1"/>
    </source>
</evidence>
<keyword evidence="2" id="KW-1185">Reference proteome</keyword>
<proteinExistence type="predicted"/>
<reference evidence="1" key="1">
    <citation type="submission" date="2023-07" db="EMBL/GenBank/DDBJ databases">
        <title>Black Yeasts Isolated from many extreme environments.</title>
        <authorList>
            <person name="Coleine C."/>
            <person name="Stajich J.E."/>
            <person name="Selbmann L."/>
        </authorList>
    </citation>
    <scope>NUCLEOTIDE SEQUENCE</scope>
    <source>
        <strain evidence="1">CCFEE 5714</strain>
    </source>
</reference>
<dbReference type="Proteomes" id="UP001281147">
    <property type="component" value="Unassembled WGS sequence"/>
</dbReference>